<dbReference type="GO" id="GO:0015095">
    <property type="term" value="F:magnesium ion transmembrane transporter activity"/>
    <property type="evidence" value="ECO:0007669"/>
    <property type="project" value="UniProtKB-UniRule"/>
</dbReference>
<sequence>MASMAKQFIHPLSRRKKNGSQKPGTAPGTVEYMGQQRVEEVQIALYDYDESHVDRLSVTDIEECQPYLENPSKTWINVNGLHDTEKLKSIWSFFELHPLIQEDIVNTGQHPKMEVYDNCIFFVLRMFMYSKEHKALHSEQVSIVLGPNYVLSFLETDTNHFQPILDRLTVQGGRMRTQPVDYLAYALIDTVVDHYFTALDQIGDTILHIEEGLFENDEEDLLHQIHKVRQETALFRKAIRPLREALNTAIRDESPLISDHTKLFLRDVYDHIIQVIDTMESYRDMVLSLHDLYMSNISNRMNEVMKVLTIIATIFIPLTFIAGIYGMNFNPEASPYNMPELNLFWGYPASLVLMTVIAVGMVFYFKQKGWL</sequence>
<keyword evidence="6 8" id="KW-1133">Transmembrane helix</keyword>
<dbReference type="PANTHER" id="PTHR46494">
    <property type="entry name" value="CORA FAMILY METAL ION TRANSPORTER (EUROFUNG)"/>
    <property type="match status" value="1"/>
</dbReference>
<name>A0A1M5BG49_9BACT</name>
<proteinExistence type="inferred from homology"/>
<dbReference type="FunFam" id="1.20.58.340:FF:000012">
    <property type="entry name" value="Magnesium transport protein CorA"/>
    <property type="match status" value="1"/>
</dbReference>
<dbReference type="GO" id="GO:0005886">
    <property type="term" value="C:plasma membrane"/>
    <property type="evidence" value="ECO:0007669"/>
    <property type="project" value="UniProtKB-SubCell"/>
</dbReference>
<evidence type="ECO:0000256" key="6">
    <source>
        <dbReference type="ARBA" id="ARBA00022989"/>
    </source>
</evidence>
<dbReference type="EMBL" id="FQUS01000008">
    <property type="protein sequence ID" value="SHF41524.1"/>
    <property type="molecule type" value="Genomic_DNA"/>
</dbReference>
<keyword evidence="8" id="KW-0460">Magnesium</keyword>
<keyword evidence="5 8" id="KW-0812">Transmembrane</keyword>
<dbReference type="PANTHER" id="PTHR46494:SF1">
    <property type="entry name" value="CORA FAMILY METAL ION TRANSPORTER (EUROFUNG)"/>
    <property type="match status" value="1"/>
</dbReference>
<dbReference type="InterPro" id="IPR004488">
    <property type="entry name" value="Mg/Co-transport_prot_CorA"/>
</dbReference>
<evidence type="ECO:0000256" key="8">
    <source>
        <dbReference type="RuleBase" id="RU362010"/>
    </source>
</evidence>
<evidence type="ECO:0000256" key="2">
    <source>
        <dbReference type="ARBA" id="ARBA00009765"/>
    </source>
</evidence>
<comment type="similarity">
    <text evidence="2 8">Belongs to the CorA metal ion transporter (MIT) (TC 1.A.35) family.</text>
</comment>
<dbReference type="GO" id="GO:0000287">
    <property type="term" value="F:magnesium ion binding"/>
    <property type="evidence" value="ECO:0007669"/>
    <property type="project" value="TreeGrafter"/>
</dbReference>
<dbReference type="CDD" id="cd12828">
    <property type="entry name" value="TmCorA-like_1"/>
    <property type="match status" value="1"/>
</dbReference>
<dbReference type="InterPro" id="IPR045861">
    <property type="entry name" value="CorA_cytoplasmic_dom"/>
</dbReference>
<dbReference type="SUPFAM" id="SSF144083">
    <property type="entry name" value="Magnesium transport protein CorA, transmembrane region"/>
    <property type="match status" value="1"/>
</dbReference>
<evidence type="ECO:0000256" key="3">
    <source>
        <dbReference type="ARBA" id="ARBA00022448"/>
    </source>
</evidence>
<dbReference type="AlphaFoldDB" id="A0A1M5BG49"/>
<evidence type="ECO:0000313" key="9">
    <source>
        <dbReference type="EMBL" id="SHF41524.1"/>
    </source>
</evidence>
<dbReference type="Gene3D" id="1.20.58.340">
    <property type="entry name" value="Magnesium transport protein CorA, transmembrane region"/>
    <property type="match status" value="2"/>
</dbReference>
<evidence type="ECO:0000256" key="5">
    <source>
        <dbReference type="ARBA" id="ARBA00022692"/>
    </source>
</evidence>
<dbReference type="SUPFAM" id="SSF143865">
    <property type="entry name" value="CorA soluble domain-like"/>
    <property type="match status" value="1"/>
</dbReference>
<dbReference type="InterPro" id="IPR002523">
    <property type="entry name" value="MgTranspt_CorA/ZnTranspt_ZntB"/>
</dbReference>
<dbReference type="GO" id="GO:0015087">
    <property type="term" value="F:cobalt ion transmembrane transporter activity"/>
    <property type="evidence" value="ECO:0007669"/>
    <property type="project" value="UniProtKB-UniRule"/>
</dbReference>
<evidence type="ECO:0000256" key="7">
    <source>
        <dbReference type="ARBA" id="ARBA00023136"/>
    </source>
</evidence>
<organism evidence="9 10">
    <name type="scientific">Fodinibius roseus</name>
    <dbReference type="NCBI Taxonomy" id="1194090"/>
    <lineage>
        <taxon>Bacteria</taxon>
        <taxon>Pseudomonadati</taxon>
        <taxon>Balneolota</taxon>
        <taxon>Balneolia</taxon>
        <taxon>Balneolales</taxon>
        <taxon>Balneolaceae</taxon>
        <taxon>Fodinibius</taxon>
    </lineage>
</organism>
<feature type="transmembrane region" description="Helical" evidence="8">
    <location>
        <begin position="304"/>
        <end position="325"/>
    </location>
</feature>
<dbReference type="Proteomes" id="UP000184041">
    <property type="component" value="Unassembled WGS sequence"/>
</dbReference>
<feature type="transmembrane region" description="Helical" evidence="8">
    <location>
        <begin position="345"/>
        <end position="365"/>
    </location>
</feature>
<dbReference type="GO" id="GO:0050897">
    <property type="term" value="F:cobalt ion binding"/>
    <property type="evidence" value="ECO:0007669"/>
    <property type="project" value="TreeGrafter"/>
</dbReference>
<dbReference type="InterPro" id="IPR045863">
    <property type="entry name" value="CorA_TM1_TM2"/>
</dbReference>
<evidence type="ECO:0000256" key="1">
    <source>
        <dbReference type="ARBA" id="ARBA00004651"/>
    </source>
</evidence>
<dbReference type="Gene3D" id="3.30.460.20">
    <property type="entry name" value="CorA soluble domain-like"/>
    <property type="match status" value="1"/>
</dbReference>
<comment type="function">
    <text evidence="8">Mediates influx of magnesium ions.</text>
</comment>
<keyword evidence="7 8" id="KW-0472">Membrane</keyword>
<accession>A0A1M5BG49</accession>
<protein>
    <recommendedName>
        <fullName evidence="8">Magnesium transport protein CorA</fullName>
    </recommendedName>
</protein>
<comment type="subcellular location">
    <subcellularLocation>
        <location evidence="1">Cell membrane</location>
        <topology evidence="1">Multi-pass membrane protein</topology>
    </subcellularLocation>
    <subcellularLocation>
        <location evidence="8">Membrane</location>
        <topology evidence="8">Multi-pass membrane protein</topology>
    </subcellularLocation>
</comment>
<keyword evidence="8" id="KW-0406">Ion transport</keyword>
<gene>
    <name evidence="8" type="primary">corA</name>
    <name evidence="9" type="ORF">SAMN05443144_108116</name>
</gene>
<dbReference type="Pfam" id="PF01544">
    <property type="entry name" value="CorA"/>
    <property type="match status" value="1"/>
</dbReference>
<evidence type="ECO:0000313" key="10">
    <source>
        <dbReference type="Proteomes" id="UP000184041"/>
    </source>
</evidence>
<keyword evidence="10" id="KW-1185">Reference proteome</keyword>
<keyword evidence="3 8" id="KW-0813">Transport</keyword>
<dbReference type="NCBIfam" id="TIGR00383">
    <property type="entry name" value="corA"/>
    <property type="match status" value="1"/>
</dbReference>
<keyword evidence="4 8" id="KW-1003">Cell membrane</keyword>
<reference evidence="9 10" key="1">
    <citation type="submission" date="2016-11" db="EMBL/GenBank/DDBJ databases">
        <authorList>
            <person name="Jaros S."/>
            <person name="Januszkiewicz K."/>
            <person name="Wedrychowicz H."/>
        </authorList>
    </citation>
    <scope>NUCLEOTIDE SEQUENCE [LARGE SCALE GENOMIC DNA]</scope>
    <source>
        <strain evidence="9 10">DSM 21986</strain>
    </source>
</reference>
<evidence type="ECO:0000256" key="4">
    <source>
        <dbReference type="ARBA" id="ARBA00022475"/>
    </source>
</evidence>
<dbReference type="STRING" id="1194090.SAMN05443144_108116"/>